<dbReference type="EMBL" id="QDFT01000012">
    <property type="protein sequence ID" value="PVE75951.1"/>
    <property type="molecule type" value="Genomic_DNA"/>
</dbReference>
<proteinExistence type="predicted"/>
<feature type="transmembrane region" description="Helical" evidence="1">
    <location>
        <begin position="204"/>
        <end position="225"/>
    </location>
</feature>
<protein>
    <submittedName>
        <fullName evidence="3">Phosphoesterase</fullName>
    </submittedName>
</protein>
<dbReference type="InterPro" id="IPR000326">
    <property type="entry name" value="PAP2/HPO"/>
</dbReference>
<dbReference type="SMART" id="SM00014">
    <property type="entry name" value="acidPPc"/>
    <property type="match status" value="1"/>
</dbReference>
<evidence type="ECO:0000259" key="2">
    <source>
        <dbReference type="SMART" id="SM00014"/>
    </source>
</evidence>
<organism evidence="3 4">
    <name type="scientific">Microbacterium testaceum</name>
    <name type="common">Aureobacterium testaceum</name>
    <name type="synonym">Brevibacterium testaceum</name>
    <dbReference type="NCBI Taxonomy" id="2033"/>
    <lineage>
        <taxon>Bacteria</taxon>
        <taxon>Bacillati</taxon>
        <taxon>Actinomycetota</taxon>
        <taxon>Actinomycetes</taxon>
        <taxon>Micrococcales</taxon>
        <taxon>Microbacteriaceae</taxon>
        <taxon>Microbacterium</taxon>
    </lineage>
</organism>
<feature type="transmembrane region" description="Helical" evidence="1">
    <location>
        <begin position="103"/>
        <end position="123"/>
    </location>
</feature>
<keyword evidence="1" id="KW-0472">Membrane</keyword>
<dbReference type="AlphaFoldDB" id="A0A2T7WN07"/>
<gene>
    <name evidence="3" type="ORF">DC432_06700</name>
</gene>
<dbReference type="PANTHER" id="PTHR14969:SF13">
    <property type="entry name" value="AT30094P"/>
    <property type="match status" value="1"/>
</dbReference>
<evidence type="ECO:0000313" key="3">
    <source>
        <dbReference type="EMBL" id="PVE75951.1"/>
    </source>
</evidence>
<dbReference type="RefSeq" id="WP_116537207.1">
    <property type="nucleotide sequence ID" value="NZ_QDFT01000012.1"/>
</dbReference>
<feature type="transmembrane region" description="Helical" evidence="1">
    <location>
        <begin position="174"/>
        <end position="198"/>
    </location>
</feature>
<feature type="transmembrane region" description="Helical" evidence="1">
    <location>
        <begin position="79"/>
        <end position="96"/>
    </location>
</feature>
<dbReference type="Proteomes" id="UP000244649">
    <property type="component" value="Unassembled WGS sequence"/>
</dbReference>
<feature type="domain" description="Phosphatidic acid phosphatase type 2/haloperoxidase" evidence="2">
    <location>
        <begin position="101"/>
        <end position="215"/>
    </location>
</feature>
<dbReference type="Pfam" id="PF01569">
    <property type="entry name" value="PAP2"/>
    <property type="match status" value="1"/>
</dbReference>
<dbReference type="Gene3D" id="1.20.144.10">
    <property type="entry name" value="Phosphatidic acid phosphatase type 2/haloperoxidase"/>
    <property type="match status" value="1"/>
</dbReference>
<evidence type="ECO:0000313" key="4">
    <source>
        <dbReference type="Proteomes" id="UP000244649"/>
    </source>
</evidence>
<feature type="transmembrane region" description="Helical" evidence="1">
    <location>
        <begin position="25"/>
        <end position="44"/>
    </location>
</feature>
<feature type="transmembrane region" description="Helical" evidence="1">
    <location>
        <begin position="149"/>
        <end position="167"/>
    </location>
</feature>
<comment type="caution">
    <text evidence="3">The sequence shown here is derived from an EMBL/GenBank/DDBJ whole genome shotgun (WGS) entry which is preliminary data.</text>
</comment>
<sequence>MTTSEAAAPAIRTDPLSAPPTRLRAAVATALATVVALIVLGFVLRAVPIDLALSRAVHHLHGSGIAPIAEGFYRALKPLPAAGIMLVATVCVGLGTRRWRTALLFLGTVAVTWGSAEAAKLIVDRPRPGLAHAVDPVIGSVTDASFPSGHVAFTASFALALVVVLWATRWRLVAVAGGVLLVAAMSVSVVVIGVHYAGDVVASVIWVAGVFPAVRAGGAVLIARLEARSTLRRGRIGV</sequence>
<dbReference type="PANTHER" id="PTHR14969">
    <property type="entry name" value="SPHINGOSINE-1-PHOSPHATE PHOSPHOHYDROLASE"/>
    <property type="match status" value="1"/>
</dbReference>
<evidence type="ECO:0000256" key="1">
    <source>
        <dbReference type="SAM" id="Phobius"/>
    </source>
</evidence>
<reference evidence="3 4" key="1">
    <citation type="submission" date="2018-04" db="EMBL/GenBank/DDBJ databases">
        <authorList>
            <person name="Go L.Y."/>
            <person name="Mitchell J.A."/>
        </authorList>
    </citation>
    <scope>NUCLEOTIDE SEQUENCE [LARGE SCALE GENOMIC DNA]</scope>
    <source>
        <strain evidence="3 4">TPD7010</strain>
    </source>
</reference>
<accession>A0A2T7WN07</accession>
<name>A0A2T7WN07_MICTE</name>
<dbReference type="InterPro" id="IPR036938">
    <property type="entry name" value="PAP2/HPO_sf"/>
</dbReference>
<keyword evidence="1" id="KW-0812">Transmembrane</keyword>
<keyword evidence="1" id="KW-1133">Transmembrane helix</keyword>
<dbReference type="SUPFAM" id="SSF48317">
    <property type="entry name" value="Acid phosphatase/Vanadium-dependent haloperoxidase"/>
    <property type="match status" value="1"/>
</dbReference>